<dbReference type="OrthoDB" id="4567at2759"/>
<sequence length="575" mass="61747">MNVLSSVKGYMANVFDMGGQQTGAVDVVAIQHEASVRTTPFHARFGRLDVPSTDDRRVTLLVNGVAIDNVLLELDGRGEVYFVDDEPSPSRDSLTLELELENLSIDETSPSFITSLPPFSPLQGPMDGDGPMPTTMLDSPDHRLYFDALDDKRSAPNSVEKGSSFGPNQRNPSVYFDAMERHSLLDADLDDYMAEPNDASGSPLGDDAPQLSLCGHLLQPSLGADKVAALVAAHAVSAADFRANPLGILQHPHLMVSVHGLVHPYDVFMQAYFVSKVCFPKRTTPASVAALSPTPSITVGTLEEGSRLVRSESDPLRWFQWFAPSDASTASNTSSSVTSSTSPSRSHANATELAAMGFVYGDNAIEFAVPGAPKRASAVVYFWHASSKLIFVDIDTALTATTKSSLYPGVAYFLESVAANGYHVVYTTAIRGRMPPAALPRGPVCAAPLASLLQSLRSLFPSDMSPFYAAFANRASLQLLIQAGVPSGRAFAVEDGCVASARVMSSYERLVEPRVFGAMFPPIYSVAVCKHQTPIQLTPSLSPNAGLLASRRHTRTTGDEAYNDVNFWRVPPSTI</sequence>
<dbReference type="InterPro" id="IPR026058">
    <property type="entry name" value="LIPIN"/>
</dbReference>
<dbReference type="STRING" id="1156394.T0QWU7"/>
<feature type="domain" description="LNS2/PITP" evidence="2">
    <location>
        <begin position="389"/>
        <end position="502"/>
    </location>
</feature>
<dbReference type="GO" id="GO:0008195">
    <property type="term" value="F:phosphatidate phosphatase activity"/>
    <property type="evidence" value="ECO:0007669"/>
    <property type="project" value="TreeGrafter"/>
</dbReference>
<organism evidence="3 4">
    <name type="scientific">Saprolegnia diclina (strain VS20)</name>
    <dbReference type="NCBI Taxonomy" id="1156394"/>
    <lineage>
        <taxon>Eukaryota</taxon>
        <taxon>Sar</taxon>
        <taxon>Stramenopiles</taxon>
        <taxon>Oomycota</taxon>
        <taxon>Saprolegniomycetes</taxon>
        <taxon>Saprolegniales</taxon>
        <taxon>Saprolegniaceae</taxon>
        <taxon>Saprolegnia</taxon>
    </lineage>
</organism>
<gene>
    <name evidence="3" type="ORF">SDRG_00441</name>
</gene>
<proteinExistence type="predicted"/>
<evidence type="ECO:0000259" key="2">
    <source>
        <dbReference type="SMART" id="SM00775"/>
    </source>
</evidence>
<dbReference type="InterPro" id="IPR031315">
    <property type="entry name" value="LNS2/PITP"/>
</dbReference>
<dbReference type="eggNOG" id="KOG2116">
    <property type="taxonomic scope" value="Eukaryota"/>
</dbReference>
<dbReference type="SMART" id="SM00775">
    <property type="entry name" value="LNS2"/>
    <property type="match status" value="1"/>
</dbReference>
<dbReference type="PANTHER" id="PTHR12181:SF12">
    <property type="entry name" value="PHOSPHATIDATE PHOSPHATASE"/>
    <property type="match status" value="1"/>
</dbReference>
<feature type="region of interest" description="Disordered" evidence="1">
    <location>
        <begin position="326"/>
        <end position="346"/>
    </location>
</feature>
<evidence type="ECO:0000313" key="3">
    <source>
        <dbReference type="EMBL" id="EQC42714.1"/>
    </source>
</evidence>
<reference evidence="3 4" key="1">
    <citation type="submission" date="2012-04" db="EMBL/GenBank/DDBJ databases">
        <title>The Genome Sequence of Saprolegnia declina VS20.</title>
        <authorList>
            <consortium name="The Broad Institute Genome Sequencing Platform"/>
            <person name="Russ C."/>
            <person name="Nusbaum C."/>
            <person name="Tyler B."/>
            <person name="van West P."/>
            <person name="Dieguez-Uribeondo J."/>
            <person name="de Bruijn I."/>
            <person name="Tripathy S."/>
            <person name="Jiang R."/>
            <person name="Young S.K."/>
            <person name="Zeng Q."/>
            <person name="Gargeya S."/>
            <person name="Fitzgerald M."/>
            <person name="Haas B."/>
            <person name="Abouelleil A."/>
            <person name="Alvarado L."/>
            <person name="Arachchi H.M."/>
            <person name="Berlin A."/>
            <person name="Chapman S.B."/>
            <person name="Goldberg J."/>
            <person name="Griggs A."/>
            <person name="Gujja S."/>
            <person name="Hansen M."/>
            <person name="Howarth C."/>
            <person name="Imamovic A."/>
            <person name="Larimer J."/>
            <person name="McCowen C."/>
            <person name="Montmayeur A."/>
            <person name="Murphy C."/>
            <person name="Neiman D."/>
            <person name="Pearson M."/>
            <person name="Priest M."/>
            <person name="Roberts A."/>
            <person name="Saif S."/>
            <person name="Shea T."/>
            <person name="Sisk P."/>
            <person name="Sykes S."/>
            <person name="Wortman J."/>
            <person name="Nusbaum C."/>
            <person name="Birren B."/>
        </authorList>
    </citation>
    <scope>NUCLEOTIDE SEQUENCE [LARGE SCALE GENOMIC DNA]</scope>
    <source>
        <strain evidence="3 4">VS20</strain>
    </source>
</reference>
<name>T0QWU7_SAPDV</name>
<dbReference type="PANTHER" id="PTHR12181">
    <property type="entry name" value="LIPIN"/>
    <property type="match status" value="1"/>
</dbReference>
<protein>
    <recommendedName>
        <fullName evidence="2">LNS2/PITP domain-containing protein</fullName>
    </recommendedName>
</protein>
<dbReference type="InterPro" id="IPR007651">
    <property type="entry name" value="Lipin_N"/>
</dbReference>
<dbReference type="RefSeq" id="XP_008604137.1">
    <property type="nucleotide sequence ID" value="XM_008605915.1"/>
</dbReference>
<dbReference type="Proteomes" id="UP000030762">
    <property type="component" value="Unassembled WGS sequence"/>
</dbReference>
<dbReference type="AlphaFoldDB" id="T0QWU7"/>
<keyword evidence="4" id="KW-1185">Reference proteome</keyword>
<accession>T0QWU7</accession>
<evidence type="ECO:0000256" key="1">
    <source>
        <dbReference type="SAM" id="MobiDB-lite"/>
    </source>
</evidence>
<dbReference type="FunCoup" id="T0QWU7">
    <property type="interactions" value="116"/>
</dbReference>
<dbReference type="Pfam" id="PF04571">
    <property type="entry name" value="Lipin_N"/>
    <property type="match status" value="1"/>
</dbReference>
<evidence type="ECO:0000313" key="4">
    <source>
        <dbReference type="Proteomes" id="UP000030762"/>
    </source>
</evidence>
<dbReference type="GeneID" id="19941168"/>
<dbReference type="InParanoid" id="T0QWU7"/>
<dbReference type="EMBL" id="JH767132">
    <property type="protein sequence ID" value="EQC42714.1"/>
    <property type="molecule type" value="Genomic_DNA"/>
</dbReference>
<dbReference type="OMA" id="ATGSMFK"/>
<dbReference type="VEuPathDB" id="FungiDB:SDRG_00441"/>